<name>A0A2T5H5J3_9RHOB</name>
<dbReference type="PANTHER" id="PTHR30290">
    <property type="entry name" value="PERIPLASMIC BINDING COMPONENT OF ABC TRANSPORTER"/>
    <property type="match status" value="1"/>
</dbReference>
<evidence type="ECO:0000259" key="3">
    <source>
        <dbReference type="Pfam" id="PF00496"/>
    </source>
</evidence>
<comment type="caution">
    <text evidence="4">The sequence shown here is derived from an EMBL/GenBank/DDBJ whole genome shotgun (WGS) entry which is preliminary data.</text>
</comment>
<evidence type="ECO:0000256" key="1">
    <source>
        <dbReference type="ARBA" id="ARBA00004418"/>
    </source>
</evidence>
<comment type="subcellular location">
    <subcellularLocation>
        <location evidence="1">Periplasm</location>
    </subcellularLocation>
</comment>
<dbReference type="InterPro" id="IPR000914">
    <property type="entry name" value="SBP_5_dom"/>
</dbReference>
<dbReference type="EMBL" id="QAOH01000022">
    <property type="protein sequence ID" value="PTQ66842.1"/>
    <property type="molecule type" value="Genomic_DNA"/>
</dbReference>
<comment type="similarity">
    <text evidence="2">Belongs to the bacterial solute-binding protein 5 family.</text>
</comment>
<accession>A0A2T5H5J3</accession>
<dbReference type="InterPro" id="IPR030678">
    <property type="entry name" value="Peptide/Ni-bd"/>
</dbReference>
<evidence type="ECO:0000313" key="4">
    <source>
        <dbReference type="EMBL" id="PTQ66842.1"/>
    </source>
</evidence>
<gene>
    <name evidence="4" type="ORF">C8N42_12230</name>
</gene>
<dbReference type="GO" id="GO:1904680">
    <property type="term" value="F:peptide transmembrane transporter activity"/>
    <property type="evidence" value="ECO:0007669"/>
    <property type="project" value="TreeGrafter"/>
</dbReference>
<dbReference type="PIRSF" id="PIRSF002741">
    <property type="entry name" value="MppA"/>
    <property type="match status" value="1"/>
</dbReference>
<evidence type="ECO:0000313" key="5">
    <source>
        <dbReference type="Proteomes" id="UP000244077"/>
    </source>
</evidence>
<dbReference type="Proteomes" id="UP000244077">
    <property type="component" value="Unassembled WGS sequence"/>
</dbReference>
<dbReference type="GO" id="GO:0043190">
    <property type="term" value="C:ATP-binding cassette (ABC) transporter complex"/>
    <property type="evidence" value="ECO:0007669"/>
    <property type="project" value="InterPro"/>
</dbReference>
<keyword evidence="5" id="KW-1185">Reference proteome</keyword>
<dbReference type="Gene3D" id="3.40.190.10">
    <property type="entry name" value="Periplasmic binding protein-like II"/>
    <property type="match status" value="1"/>
</dbReference>
<protein>
    <submittedName>
        <fullName evidence="4">Peptide/nickel transport system substrate-binding protein</fullName>
    </submittedName>
</protein>
<reference evidence="4 5" key="1">
    <citation type="submission" date="2018-04" db="EMBL/GenBank/DDBJ databases">
        <title>Genomic Encyclopedia of Archaeal and Bacterial Type Strains, Phase II (KMG-II): from individual species to whole genera.</title>
        <authorList>
            <person name="Goeker M."/>
        </authorList>
    </citation>
    <scope>NUCLEOTIDE SEQUENCE [LARGE SCALE GENOMIC DNA]</scope>
    <source>
        <strain evidence="4 5">DSM 100434</strain>
    </source>
</reference>
<dbReference type="GO" id="GO:0015833">
    <property type="term" value="P:peptide transport"/>
    <property type="evidence" value="ECO:0007669"/>
    <property type="project" value="TreeGrafter"/>
</dbReference>
<dbReference type="Gene3D" id="3.90.76.10">
    <property type="entry name" value="Dipeptide-binding Protein, Domain 1"/>
    <property type="match status" value="1"/>
</dbReference>
<organism evidence="4 5">
    <name type="scientific">Celeribacter persicus</name>
    <dbReference type="NCBI Taxonomy" id="1651082"/>
    <lineage>
        <taxon>Bacteria</taxon>
        <taxon>Pseudomonadati</taxon>
        <taxon>Pseudomonadota</taxon>
        <taxon>Alphaproteobacteria</taxon>
        <taxon>Rhodobacterales</taxon>
        <taxon>Roseobacteraceae</taxon>
        <taxon>Celeribacter</taxon>
    </lineage>
</organism>
<sequence>MAIIAPFKNDAHTTAHTKDRVIMTIKRTFAGVKHLFQTEFLKPLLIGFAMSAGAWPIVAGDMTIAISGEPTTLDPQKRDDGSERAVNDNIYETLMRREADGMLVPGLAAAMPEQIDDLTWQFVLRPGITFHNGQPLVAEDVVASVLRIIDPDYNSEQVSYFSTIVSAEAVDPLTVQIKTATPDPILPARMYWMKILSATYMQDAAFDTMPMGTGPYKLTGWTHGESITLARNETYWGAPPQIDSVTYRFIPEPGTQLSGLMAGELDLISNLYPEFAEAVPQAITSAGMEAPLVVLSTENPVMNDPRVRRALNLAVDRATLADSLFVGHAVPAKGQVVNPKSFGFNAALPGYSYDPEQAKALIEEAGAVGQTITFVGESGRWLKDRELIEAVGAYWSEAGLTVDIQIEEFGEYLNRLFDKETRPDAIFVSTSDELFDADRPLSAILEYGASYASNADEEMAAQIRAGRSETDMEKRHAIYDAVTQKAFNLDYLVPLLNLENIYGVSSRLDWSPRIDGKLIVQDMSLSE</sequence>
<dbReference type="InterPro" id="IPR039424">
    <property type="entry name" value="SBP_5"/>
</dbReference>
<dbReference type="GO" id="GO:0030288">
    <property type="term" value="C:outer membrane-bounded periplasmic space"/>
    <property type="evidence" value="ECO:0007669"/>
    <property type="project" value="UniProtKB-ARBA"/>
</dbReference>
<dbReference type="SUPFAM" id="SSF53850">
    <property type="entry name" value="Periplasmic binding protein-like II"/>
    <property type="match status" value="1"/>
</dbReference>
<feature type="domain" description="Solute-binding protein family 5" evidence="3">
    <location>
        <begin position="103"/>
        <end position="445"/>
    </location>
</feature>
<dbReference type="Pfam" id="PF00496">
    <property type="entry name" value="SBP_bac_5"/>
    <property type="match status" value="1"/>
</dbReference>
<evidence type="ECO:0000256" key="2">
    <source>
        <dbReference type="ARBA" id="ARBA00005695"/>
    </source>
</evidence>
<dbReference type="Gene3D" id="3.10.105.10">
    <property type="entry name" value="Dipeptide-binding Protein, Domain 3"/>
    <property type="match status" value="1"/>
</dbReference>
<dbReference type="AlphaFoldDB" id="A0A2T5H5J3"/>
<proteinExistence type="inferred from homology"/>